<dbReference type="AlphaFoldDB" id="A0A2Z4AE65"/>
<dbReference type="Pfam" id="PF05258">
    <property type="entry name" value="DciA"/>
    <property type="match status" value="1"/>
</dbReference>
<dbReference type="Proteomes" id="UP000247465">
    <property type="component" value="Chromosome"/>
</dbReference>
<dbReference type="KEGG" id="mtar:DF168_01630"/>
<gene>
    <name evidence="1" type="ORF">DF168_01630</name>
</gene>
<reference evidence="1 2" key="1">
    <citation type="submission" date="2018-06" db="EMBL/GenBank/DDBJ databases">
        <title>Draft Genome Sequence of a Novel Marine Bacterium Related to the Verrucomicrobia.</title>
        <authorList>
            <person name="Vosseberg J."/>
            <person name="Martijn J."/>
            <person name="Ettema T.J.G."/>
        </authorList>
    </citation>
    <scope>NUCLEOTIDE SEQUENCE [LARGE SCALE GENOMIC DNA]</scope>
    <source>
        <strain evidence="1">TARA_B100001123</strain>
    </source>
</reference>
<protein>
    <recommendedName>
        <fullName evidence="3">DUF721 domain-containing protein</fullName>
    </recommendedName>
</protein>
<proteinExistence type="predicted"/>
<evidence type="ECO:0000313" key="2">
    <source>
        <dbReference type="Proteomes" id="UP000247465"/>
    </source>
</evidence>
<name>A0A2Z4AE65_9BACT</name>
<dbReference type="InterPro" id="IPR007922">
    <property type="entry name" value="DciA-like"/>
</dbReference>
<sequence length="122" mass="14406">MRHPRRIENLIANFRSLPEDESQSVDRHPSEFDTLLEILSDRYKIGKLTPEEIIASNWKLIMGEPNANRCKPQRIDRRNRLIILVANATLRQELSFHRNMILERIRRLKNCNHIMDIILAPG</sequence>
<evidence type="ECO:0000313" key="1">
    <source>
        <dbReference type="EMBL" id="AWT60421.1"/>
    </source>
</evidence>
<organism evidence="1 2">
    <name type="scientific">Candidatus Moanibacter tarae</name>
    <dbReference type="NCBI Taxonomy" id="2200854"/>
    <lineage>
        <taxon>Bacteria</taxon>
        <taxon>Pseudomonadati</taxon>
        <taxon>Verrucomicrobiota</taxon>
        <taxon>Opitutia</taxon>
        <taxon>Puniceicoccales</taxon>
        <taxon>Puniceicoccales incertae sedis</taxon>
        <taxon>Candidatus Moanibacter</taxon>
    </lineage>
</organism>
<dbReference type="EMBL" id="CP029803">
    <property type="protein sequence ID" value="AWT60421.1"/>
    <property type="molecule type" value="Genomic_DNA"/>
</dbReference>
<accession>A0A2Z4AE65</accession>
<evidence type="ECO:0008006" key="3">
    <source>
        <dbReference type="Google" id="ProtNLM"/>
    </source>
</evidence>